<organism evidence="9 10">
    <name type="scientific">Phytoactinopolyspora mesophila</name>
    <dbReference type="NCBI Taxonomy" id="2650750"/>
    <lineage>
        <taxon>Bacteria</taxon>
        <taxon>Bacillati</taxon>
        <taxon>Actinomycetota</taxon>
        <taxon>Actinomycetes</taxon>
        <taxon>Jiangellales</taxon>
        <taxon>Jiangellaceae</taxon>
        <taxon>Phytoactinopolyspora</taxon>
    </lineage>
</organism>
<evidence type="ECO:0000313" key="9">
    <source>
        <dbReference type="EMBL" id="NDL57301.1"/>
    </source>
</evidence>
<dbReference type="NCBIfam" id="TIGR00744">
    <property type="entry name" value="ROK_glcA_fam"/>
    <property type="match status" value="1"/>
</dbReference>
<keyword evidence="4 9" id="KW-0808">Transferase</keyword>
<keyword evidence="10" id="KW-1185">Reference proteome</keyword>
<comment type="caution">
    <text evidence="9">The sequence shown here is derived from an EMBL/GenBank/DDBJ whole genome shotgun (WGS) entry which is preliminary data.</text>
</comment>
<dbReference type="AlphaFoldDB" id="A0A7K3M1X5"/>
<sequence>MRQSIGIDVGGTKIAAGVVDEKGEILARTRRDTPSKDSPAIVEAIVEVTRELAADFDVDVVGVGAPGFVDAGRSRVFFAPNLAWRDLELRDQVATATGMPVVVENDANAAAWAEFRFGAAADVNDMVLLTIGTGVGGALVLGGELYRGSHGFSGELGHVRLVPDGQLCGCGLRGCLEAYASGTALVRNARAAATSAAVAVPGSAALLLELAGGDPDAITGPMVTAAANEGDVLARHLITEVGTWLGAAMGSFTAIFDPAAFVIGGGVGDAGDLLLKPAEEAMRRNVTGGSQLPHATIRLATLGNDAGIVGAADLGRL</sequence>
<evidence type="ECO:0000256" key="8">
    <source>
        <dbReference type="ARBA" id="ARBA00032386"/>
    </source>
</evidence>
<dbReference type="InterPro" id="IPR049874">
    <property type="entry name" value="ROK_cs"/>
</dbReference>
<evidence type="ECO:0000256" key="1">
    <source>
        <dbReference type="ARBA" id="ARBA00006479"/>
    </source>
</evidence>
<keyword evidence="5" id="KW-0547">Nucleotide-binding</keyword>
<dbReference type="PANTHER" id="PTHR18964">
    <property type="entry name" value="ROK (REPRESSOR, ORF, KINASE) FAMILY"/>
    <property type="match status" value="1"/>
</dbReference>
<keyword evidence="7" id="KW-0067">ATP-binding</keyword>
<evidence type="ECO:0000256" key="6">
    <source>
        <dbReference type="ARBA" id="ARBA00022777"/>
    </source>
</evidence>
<dbReference type="EC" id="2.7.1.2" evidence="2"/>
<dbReference type="InterPro" id="IPR004654">
    <property type="entry name" value="ROK_glcA"/>
</dbReference>
<dbReference type="InterPro" id="IPR000600">
    <property type="entry name" value="ROK"/>
</dbReference>
<dbReference type="InterPro" id="IPR043129">
    <property type="entry name" value="ATPase_NBD"/>
</dbReference>
<dbReference type="SUPFAM" id="SSF53067">
    <property type="entry name" value="Actin-like ATPase domain"/>
    <property type="match status" value="1"/>
</dbReference>
<comment type="similarity">
    <text evidence="1">Belongs to the ROK (NagC/XylR) family.</text>
</comment>
<dbReference type="GO" id="GO:0004340">
    <property type="term" value="F:glucokinase activity"/>
    <property type="evidence" value="ECO:0007669"/>
    <property type="project" value="UniProtKB-EC"/>
</dbReference>
<dbReference type="RefSeq" id="WP_162449952.1">
    <property type="nucleotide sequence ID" value="NZ_WLZY01000002.1"/>
</dbReference>
<protein>
    <recommendedName>
        <fullName evidence="3">Glucokinase</fullName>
        <ecNumber evidence="2">2.7.1.2</ecNumber>
    </recommendedName>
    <alternativeName>
        <fullName evidence="8">Glucose kinase</fullName>
    </alternativeName>
</protein>
<dbReference type="PANTHER" id="PTHR18964:SF173">
    <property type="entry name" value="GLUCOKINASE"/>
    <property type="match status" value="1"/>
</dbReference>
<name>A0A7K3M1X5_9ACTN</name>
<evidence type="ECO:0000256" key="5">
    <source>
        <dbReference type="ARBA" id="ARBA00022741"/>
    </source>
</evidence>
<dbReference type="Gene3D" id="3.30.420.40">
    <property type="match status" value="2"/>
</dbReference>
<dbReference type="PROSITE" id="PS01125">
    <property type="entry name" value="ROK"/>
    <property type="match status" value="1"/>
</dbReference>
<evidence type="ECO:0000256" key="2">
    <source>
        <dbReference type="ARBA" id="ARBA00012323"/>
    </source>
</evidence>
<dbReference type="GO" id="GO:0006096">
    <property type="term" value="P:glycolytic process"/>
    <property type="evidence" value="ECO:0007669"/>
    <property type="project" value="InterPro"/>
</dbReference>
<dbReference type="GO" id="GO:0005524">
    <property type="term" value="F:ATP binding"/>
    <property type="evidence" value="ECO:0007669"/>
    <property type="project" value="UniProtKB-KW"/>
</dbReference>
<evidence type="ECO:0000313" key="10">
    <source>
        <dbReference type="Proteomes" id="UP000460435"/>
    </source>
</evidence>
<gene>
    <name evidence="9" type="ORF">F7O44_09490</name>
</gene>
<dbReference type="EMBL" id="WLZY01000002">
    <property type="protein sequence ID" value="NDL57301.1"/>
    <property type="molecule type" value="Genomic_DNA"/>
</dbReference>
<evidence type="ECO:0000256" key="4">
    <source>
        <dbReference type="ARBA" id="ARBA00022679"/>
    </source>
</evidence>
<reference evidence="9 10" key="1">
    <citation type="submission" date="2019-11" db="EMBL/GenBank/DDBJ databases">
        <authorList>
            <person name="Li X.-J."/>
            <person name="Feng X.-M."/>
        </authorList>
    </citation>
    <scope>NUCLEOTIDE SEQUENCE [LARGE SCALE GENOMIC DNA]</scope>
    <source>
        <strain evidence="9 10">XMNu-373</strain>
    </source>
</reference>
<dbReference type="GO" id="GO:0005737">
    <property type="term" value="C:cytoplasm"/>
    <property type="evidence" value="ECO:0007669"/>
    <property type="project" value="InterPro"/>
</dbReference>
<evidence type="ECO:0000256" key="7">
    <source>
        <dbReference type="ARBA" id="ARBA00022840"/>
    </source>
</evidence>
<dbReference type="Pfam" id="PF00480">
    <property type="entry name" value="ROK"/>
    <property type="match status" value="1"/>
</dbReference>
<proteinExistence type="inferred from homology"/>
<keyword evidence="6 9" id="KW-0418">Kinase</keyword>
<dbReference type="Proteomes" id="UP000460435">
    <property type="component" value="Unassembled WGS sequence"/>
</dbReference>
<evidence type="ECO:0000256" key="3">
    <source>
        <dbReference type="ARBA" id="ARBA00014701"/>
    </source>
</evidence>
<accession>A0A7K3M1X5</accession>